<dbReference type="Proteomes" id="UP000814140">
    <property type="component" value="Unassembled WGS sequence"/>
</dbReference>
<keyword evidence="2" id="KW-1185">Reference proteome</keyword>
<proteinExistence type="predicted"/>
<gene>
    <name evidence="1" type="ORF">BV25DRAFT_1836074</name>
</gene>
<comment type="caution">
    <text evidence="1">The sequence shown here is derived from an EMBL/GenBank/DDBJ whole genome shotgun (WGS) entry which is preliminary data.</text>
</comment>
<evidence type="ECO:0000313" key="2">
    <source>
        <dbReference type="Proteomes" id="UP000814140"/>
    </source>
</evidence>
<organism evidence="1 2">
    <name type="scientific">Artomyces pyxidatus</name>
    <dbReference type="NCBI Taxonomy" id="48021"/>
    <lineage>
        <taxon>Eukaryota</taxon>
        <taxon>Fungi</taxon>
        <taxon>Dikarya</taxon>
        <taxon>Basidiomycota</taxon>
        <taxon>Agaricomycotina</taxon>
        <taxon>Agaricomycetes</taxon>
        <taxon>Russulales</taxon>
        <taxon>Auriscalpiaceae</taxon>
        <taxon>Artomyces</taxon>
    </lineage>
</organism>
<sequence length="363" mass="40308">MAPLTRPFKSLHSPYPRNEEKVGGLDRELLLKISKNVRPNAITGHVETEDFKRYMFEHLDSPDVQCLLSQANLATQGLKDVDVSRFDFTSLGPAVVPKSSWWIKLSFAWLVDAEGRTVDPEVAHTVPGVQQLFTLSCHDLGDDVERLVQDVHGLPKSSDVLKFIQRCIAAPFSPFLPALPNFLLLSIKLQPHIATLAPFLDTLPAPFAWKVESPRLAQTFGNISYAGEEFRFRAYTLLSQKAKKAGDDAFGAKDRAVAVKAYGEALDHLDEAMRESHTEEQEQNTKRLIAICLSDRAAAYMLEGEGMEPALALSDAEEAEEADPSHLKAYHRQAKALQLLGEHGKAREVIKRALKLTKTGDSK</sequence>
<evidence type="ECO:0000313" key="1">
    <source>
        <dbReference type="EMBL" id="KAI0065791.1"/>
    </source>
</evidence>
<protein>
    <submittedName>
        <fullName evidence="1">Uncharacterized protein</fullName>
    </submittedName>
</protein>
<dbReference type="EMBL" id="MU277194">
    <property type="protein sequence ID" value="KAI0065791.1"/>
    <property type="molecule type" value="Genomic_DNA"/>
</dbReference>
<reference evidence="1" key="2">
    <citation type="journal article" date="2022" name="New Phytol.">
        <title>Evolutionary transition to the ectomycorrhizal habit in the genomes of a hyperdiverse lineage of mushroom-forming fungi.</title>
        <authorList>
            <person name="Looney B."/>
            <person name="Miyauchi S."/>
            <person name="Morin E."/>
            <person name="Drula E."/>
            <person name="Courty P.E."/>
            <person name="Kohler A."/>
            <person name="Kuo A."/>
            <person name="LaButti K."/>
            <person name="Pangilinan J."/>
            <person name="Lipzen A."/>
            <person name="Riley R."/>
            <person name="Andreopoulos W."/>
            <person name="He G."/>
            <person name="Johnson J."/>
            <person name="Nolan M."/>
            <person name="Tritt A."/>
            <person name="Barry K.W."/>
            <person name="Grigoriev I.V."/>
            <person name="Nagy L.G."/>
            <person name="Hibbett D."/>
            <person name="Henrissat B."/>
            <person name="Matheny P.B."/>
            <person name="Labbe J."/>
            <person name="Martin F.M."/>
        </authorList>
    </citation>
    <scope>NUCLEOTIDE SEQUENCE</scope>
    <source>
        <strain evidence="1">HHB10654</strain>
    </source>
</reference>
<accession>A0ACB8TC64</accession>
<reference evidence="1" key="1">
    <citation type="submission" date="2021-03" db="EMBL/GenBank/DDBJ databases">
        <authorList>
            <consortium name="DOE Joint Genome Institute"/>
            <person name="Ahrendt S."/>
            <person name="Looney B.P."/>
            <person name="Miyauchi S."/>
            <person name="Morin E."/>
            <person name="Drula E."/>
            <person name="Courty P.E."/>
            <person name="Chicoki N."/>
            <person name="Fauchery L."/>
            <person name="Kohler A."/>
            <person name="Kuo A."/>
            <person name="Labutti K."/>
            <person name="Pangilinan J."/>
            <person name="Lipzen A."/>
            <person name="Riley R."/>
            <person name="Andreopoulos W."/>
            <person name="He G."/>
            <person name="Johnson J."/>
            <person name="Barry K.W."/>
            <person name="Grigoriev I.V."/>
            <person name="Nagy L."/>
            <person name="Hibbett D."/>
            <person name="Henrissat B."/>
            <person name="Matheny P.B."/>
            <person name="Labbe J."/>
            <person name="Martin F."/>
        </authorList>
    </citation>
    <scope>NUCLEOTIDE SEQUENCE</scope>
    <source>
        <strain evidence="1">HHB10654</strain>
    </source>
</reference>
<name>A0ACB8TC64_9AGAM</name>